<organism evidence="1 2">
    <name type="scientific">Phytophthora sojae (strain P6497)</name>
    <name type="common">Soybean stem and root rot agent</name>
    <name type="synonym">Phytophthora megasperma f. sp. glycines</name>
    <dbReference type="NCBI Taxonomy" id="1094619"/>
    <lineage>
        <taxon>Eukaryota</taxon>
        <taxon>Sar</taxon>
        <taxon>Stramenopiles</taxon>
        <taxon>Oomycota</taxon>
        <taxon>Peronosporomycetes</taxon>
        <taxon>Peronosporales</taxon>
        <taxon>Peronosporaceae</taxon>
        <taxon>Phytophthora</taxon>
    </lineage>
</organism>
<dbReference type="GO" id="GO:0005576">
    <property type="term" value="C:extracellular region"/>
    <property type="evidence" value="ECO:0007669"/>
    <property type="project" value="InterPro"/>
</dbReference>
<proteinExistence type="predicted"/>
<dbReference type="AlphaFoldDB" id="G4ZVQ7"/>
<dbReference type="RefSeq" id="XP_009531854.1">
    <property type="nucleotide sequence ID" value="XM_009533559.1"/>
</dbReference>
<dbReference type="SMART" id="SM01187">
    <property type="entry name" value="Elicitin"/>
    <property type="match status" value="3"/>
</dbReference>
<dbReference type="OMA" id="CEWIVNP"/>
<dbReference type="GeneID" id="20659938"/>
<protein>
    <recommendedName>
        <fullName evidence="3">Elicitin</fullName>
    </recommendedName>
</protein>
<accession>G4ZVQ7</accession>
<reference evidence="1 2" key="1">
    <citation type="journal article" date="2006" name="Science">
        <title>Phytophthora genome sequences uncover evolutionary origins and mechanisms of pathogenesis.</title>
        <authorList>
            <person name="Tyler B.M."/>
            <person name="Tripathy S."/>
            <person name="Zhang X."/>
            <person name="Dehal P."/>
            <person name="Jiang R.H."/>
            <person name="Aerts A."/>
            <person name="Arredondo F.D."/>
            <person name="Baxter L."/>
            <person name="Bensasson D."/>
            <person name="Beynon J.L."/>
            <person name="Chapman J."/>
            <person name="Damasceno C.M."/>
            <person name="Dorrance A.E."/>
            <person name="Dou D."/>
            <person name="Dickerman A.W."/>
            <person name="Dubchak I.L."/>
            <person name="Garbelotto M."/>
            <person name="Gijzen M."/>
            <person name="Gordon S.G."/>
            <person name="Govers F."/>
            <person name="Grunwald N.J."/>
            <person name="Huang W."/>
            <person name="Ivors K.L."/>
            <person name="Jones R.W."/>
            <person name="Kamoun S."/>
            <person name="Krampis K."/>
            <person name="Lamour K.H."/>
            <person name="Lee M.K."/>
            <person name="McDonald W.H."/>
            <person name="Medina M."/>
            <person name="Meijer H.J."/>
            <person name="Nordberg E.K."/>
            <person name="Maclean D.J."/>
            <person name="Ospina-Giraldo M.D."/>
            <person name="Morris P.F."/>
            <person name="Phuntumart V."/>
            <person name="Putnam N.H."/>
            <person name="Rash S."/>
            <person name="Rose J.K."/>
            <person name="Sakihama Y."/>
            <person name="Salamov A.A."/>
            <person name="Savidor A."/>
            <person name="Scheuring C.F."/>
            <person name="Smith B.M."/>
            <person name="Sobral B.W."/>
            <person name="Terry A."/>
            <person name="Torto-Alalibo T.A."/>
            <person name="Win J."/>
            <person name="Xu Z."/>
            <person name="Zhang H."/>
            <person name="Grigoriev I.V."/>
            <person name="Rokhsar D.S."/>
            <person name="Boore J.L."/>
        </authorList>
    </citation>
    <scope>NUCLEOTIDE SEQUENCE [LARGE SCALE GENOMIC DNA]</scope>
    <source>
        <strain evidence="1 2">P6497</strain>
    </source>
</reference>
<dbReference type="EMBL" id="JH159157">
    <property type="protein sequence ID" value="EGZ11521.1"/>
    <property type="molecule type" value="Genomic_DNA"/>
</dbReference>
<evidence type="ECO:0000313" key="1">
    <source>
        <dbReference type="EMBL" id="EGZ11521.1"/>
    </source>
</evidence>
<sequence length="357" mass="38267">AADCTDAEDQVITDAYTAAASTSDCSEYASVSNLLVTIMPPCSSTACVSVMKQLAESISNCTTATYSEKDQLLQSLDICATPAPTPASTASSTNCTSDEAEAMFNAFYEAANGSCASSTTIEAYSIIIDTQCNSTCAAAVQSFAQTLPNCNYELSGENTNKKQDIATQFSYCEMLDDATNISVYVDSVDSLLGSSAGLAPVVPNCTTDENNETVDFFLAVATNESCQYDSSICAYDVHVNTDCDTECGRLVRRLGFDVPKCYFDHVNHREYLSDHWYQCEWIVNPDNISLSFHYSEIVLNATLNSSVACNPSFDSTVTSSDNDQDSSAASQTDSAALKSTTTAFIYSIALILATLHM</sequence>
<evidence type="ECO:0008006" key="3">
    <source>
        <dbReference type="Google" id="ProtNLM"/>
    </source>
</evidence>
<dbReference type="KEGG" id="psoj:PHYSODRAFT_517543"/>
<gene>
    <name evidence="1" type="ORF">PHYSODRAFT_517543</name>
</gene>
<dbReference type="InterPro" id="IPR002200">
    <property type="entry name" value="Elicitin"/>
</dbReference>
<feature type="non-terminal residue" evidence="1">
    <location>
        <position position="1"/>
    </location>
</feature>
<dbReference type="InParanoid" id="G4ZVQ7"/>
<dbReference type="Proteomes" id="UP000002640">
    <property type="component" value="Unassembled WGS sequence"/>
</dbReference>
<evidence type="ECO:0000313" key="2">
    <source>
        <dbReference type="Proteomes" id="UP000002640"/>
    </source>
</evidence>
<name>G4ZVQ7_PHYSP</name>
<keyword evidence="2" id="KW-1185">Reference proteome</keyword>